<dbReference type="SUPFAM" id="SSF46689">
    <property type="entry name" value="Homeodomain-like"/>
    <property type="match status" value="1"/>
</dbReference>
<dbReference type="AlphaFoldDB" id="A0A443N9U4"/>
<organism evidence="13 14">
    <name type="scientific">Cinnamomum micranthum f. kanehirae</name>
    <dbReference type="NCBI Taxonomy" id="337451"/>
    <lineage>
        <taxon>Eukaryota</taxon>
        <taxon>Viridiplantae</taxon>
        <taxon>Streptophyta</taxon>
        <taxon>Embryophyta</taxon>
        <taxon>Tracheophyta</taxon>
        <taxon>Spermatophyta</taxon>
        <taxon>Magnoliopsida</taxon>
        <taxon>Magnoliidae</taxon>
        <taxon>Laurales</taxon>
        <taxon>Lauraceae</taxon>
        <taxon>Cinnamomum</taxon>
    </lineage>
</organism>
<dbReference type="SMART" id="SM00340">
    <property type="entry name" value="HALZ"/>
    <property type="match status" value="1"/>
</dbReference>
<name>A0A443N9U4_9MAGN</name>
<keyword evidence="5 8" id="KW-0371">Homeobox</keyword>
<evidence type="ECO:0000256" key="4">
    <source>
        <dbReference type="ARBA" id="ARBA00023125"/>
    </source>
</evidence>
<keyword evidence="4 8" id="KW-0238">DNA-binding</keyword>
<dbReference type="InterPro" id="IPR003106">
    <property type="entry name" value="Leu_zip_homeo"/>
</dbReference>
<dbReference type="PANTHER" id="PTHR45714:SF72">
    <property type="entry name" value="HOMEOBOX-LEUCINE ZIPPER PROTEIN HOX26-RELATED"/>
    <property type="match status" value="1"/>
</dbReference>
<dbReference type="InterPro" id="IPR001356">
    <property type="entry name" value="HD"/>
</dbReference>
<evidence type="ECO:0000313" key="14">
    <source>
        <dbReference type="Proteomes" id="UP000283530"/>
    </source>
</evidence>
<evidence type="ECO:0000256" key="10">
    <source>
        <dbReference type="SAM" id="Coils"/>
    </source>
</evidence>
<feature type="region of interest" description="Disordered" evidence="11">
    <location>
        <begin position="48"/>
        <end position="85"/>
    </location>
</feature>
<proteinExistence type="inferred from homology"/>
<evidence type="ECO:0000256" key="7">
    <source>
        <dbReference type="ARBA" id="ARBA00023242"/>
    </source>
</evidence>
<keyword evidence="14" id="KW-1185">Reference proteome</keyword>
<dbReference type="InterPro" id="IPR017970">
    <property type="entry name" value="Homeobox_CS"/>
</dbReference>
<dbReference type="PROSITE" id="PS50071">
    <property type="entry name" value="HOMEOBOX_2"/>
    <property type="match status" value="1"/>
</dbReference>
<comment type="similarity">
    <text evidence="2">Belongs to the HD-ZIP homeobox family. Class II subfamily.</text>
</comment>
<sequence length="217" mass="24860">MEEEEICNTGLVLGIGPIGCGVSKKKCHLQQKPPVQFHLLFPSVDEEQEVDGSSSKVTDEGEDYGSRFGNDHERNHTRKKLRLSKDQSSLLEDSFKEHNTLTPMEKQELAEKLNLKPRQVEVWFQNRRARTKLKQMEVDCEFLKRCCESLSEENRRLKKELQELKSIKLTSPFYIQLHKAAATKISVCPSCERVAMNDGKIAKKEIFGAMEDSSMTN</sequence>
<dbReference type="CDD" id="cd00086">
    <property type="entry name" value="homeodomain"/>
    <property type="match status" value="1"/>
</dbReference>
<dbReference type="GO" id="GO:0000981">
    <property type="term" value="F:DNA-binding transcription factor activity, RNA polymerase II-specific"/>
    <property type="evidence" value="ECO:0007669"/>
    <property type="project" value="InterPro"/>
</dbReference>
<evidence type="ECO:0000256" key="2">
    <source>
        <dbReference type="ARBA" id="ARBA00006074"/>
    </source>
</evidence>
<dbReference type="Gene3D" id="1.10.10.60">
    <property type="entry name" value="Homeodomain-like"/>
    <property type="match status" value="1"/>
</dbReference>
<dbReference type="GO" id="GO:0043565">
    <property type="term" value="F:sequence-specific DNA binding"/>
    <property type="evidence" value="ECO:0007669"/>
    <property type="project" value="InterPro"/>
</dbReference>
<evidence type="ECO:0000256" key="1">
    <source>
        <dbReference type="ARBA" id="ARBA00004123"/>
    </source>
</evidence>
<evidence type="ECO:0000256" key="6">
    <source>
        <dbReference type="ARBA" id="ARBA00023163"/>
    </source>
</evidence>
<keyword evidence="6" id="KW-0804">Transcription</keyword>
<evidence type="ECO:0000256" key="3">
    <source>
        <dbReference type="ARBA" id="ARBA00023015"/>
    </source>
</evidence>
<keyword evidence="7 8" id="KW-0539">Nucleus</keyword>
<dbReference type="OrthoDB" id="6159439at2759"/>
<feature type="domain" description="Homeobox" evidence="12">
    <location>
        <begin position="74"/>
        <end position="134"/>
    </location>
</feature>
<dbReference type="InterPro" id="IPR050762">
    <property type="entry name" value="HD-ZIP_Homeobox_LZ_Class_II"/>
</dbReference>
<reference evidence="13 14" key="1">
    <citation type="journal article" date="2019" name="Nat. Plants">
        <title>Stout camphor tree genome fills gaps in understanding of flowering plant genome evolution.</title>
        <authorList>
            <person name="Chaw S.M."/>
            <person name="Liu Y.C."/>
            <person name="Wu Y.W."/>
            <person name="Wang H.Y."/>
            <person name="Lin C.I."/>
            <person name="Wu C.S."/>
            <person name="Ke H.M."/>
            <person name="Chang L.Y."/>
            <person name="Hsu C.Y."/>
            <person name="Yang H.T."/>
            <person name="Sudianto E."/>
            <person name="Hsu M.H."/>
            <person name="Wu K.P."/>
            <person name="Wang L.N."/>
            <person name="Leebens-Mack J.H."/>
            <person name="Tsai I.J."/>
        </authorList>
    </citation>
    <scope>NUCLEOTIDE SEQUENCE [LARGE SCALE GENOMIC DNA]</scope>
    <source>
        <strain evidence="14">cv. Chaw 1501</strain>
        <tissue evidence="13">Young leaves</tissue>
    </source>
</reference>
<dbReference type="PROSITE" id="PS00027">
    <property type="entry name" value="HOMEOBOX_1"/>
    <property type="match status" value="1"/>
</dbReference>
<keyword evidence="10" id="KW-0175">Coiled coil</keyword>
<dbReference type="GO" id="GO:0005634">
    <property type="term" value="C:nucleus"/>
    <property type="evidence" value="ECO:0007669"/>
    <property type="project" value="UniProtKB-SubCell"/>
</dbReference>
<evidence type="ECO:0000256" key="11">
    <source>
        <dbReference type="SAM" id="MobiDB-lite"/>
    </source>
</evidence>
<dbReference type="SMART" id="SM00389">
    <property type="entry name" value="HOX"/>
    <property type="match status" value="1"/>
</dbReference>
<dbReference type="InterPro" id="IPR009057">
    <property type="entry name" value="Homeodomain-like_sf"/>
</dbReference>
<gene>
    <name evidence="13" type="ORF">CKAN_00364400</name>
</gene>
<evidence type="ECO:0000256" key="5">
    <source>
        <dbReference type="ARBA" id="ARBA00023155"/>
    </source>
</evidence>
<evidence type="ECO:0000259" key="12">
    <source>
        <dbReference type="PROSITE" id="PS50071"/>
    </source>
</evidence>
<evidence type="ECO:0000313" key="13">
    <source>
        <dbReference type="EMBL" id="RWR75268.1"/>
    </source>
</evidence>
<dbReference type="Pfam" id="PF02183">
    <property type="entry name" value="HALZ"/>
    <property type="match status" value="1"/>
</dbReference>
<dbReference type="EMBL" id="QPKB01000002">
    <property type="protein sequence ID" value="RWR75268.1"/>
    <property type="molecule type" value="Genomic_DNA"/>
</dbReference>
<dbReference type="Pfam" id="PF00046">
    <property type="entry name" value="Homeodomain"/>
    <property type="match status" value="1"/>
</dbReference>
<dbReference type="Proteomes" id="UP000283530">
    <property type="component" value="Unassembled WGS sequence"/>
</dbReference>
<accession>A0A443N9U4</accession>
<evidence type="ECO:0000256" key="9">
    <source>
        <dbReference type="RuleBase" id="RU000682"/>
    </source>
</evidence>
<feature type="coiled-coil region" evidence="10">
    <location>
        <begin position="133"/>
        <end position="170"/>
    </location>
</feature>
<keyword evidence="3" id="KW-0805">Transcription regulation</keyword>
<comment type="caution">
    <text evidence="13">The sequence shown here is derived from an EMBL/GenBank/DDBJ whole genome shotgun (WGS) entry which is preliminary data.</text>
</comment>
<comment type="subcellular location">
    <subcellularLocation>
        <location evidence="1 8 9">Nucleus</location>
    </subcellularLocation>
</comment>
<feature type="DNA-binding region" description="Homeobox" evidence="8">
    <location>
        <begin position="76"/>
        <end position="135"/>
    </location>
</feature>
<dbReference type="PANTHER" id="PTHR45714">
    <property type="entry name" value="HOMEOBOX-LEUCINE ZIPPER PROTEIN HAT14"/>
    <property type="match status" value="1"/>
</dbReference>
<protein>
    <submittedName>
        <fullName evidence="13">Homeobox domain-containing protein</fullName>
    </submittedName>
</protein>
<evidence type="ECO:0000256" key="8">
    <source>
        <dbReference type="PROSITE-ProRule" id="PRU00108"/>
    </source>
</evidence>